<reference evidence="1" key="2">
    <citation type="journal article" date="2015" name="Data Brief">
        <title>Shoot transcriptome of the giant reed, Arundo donax.</title>
        <authorList>
            <person name="Barrero R.A."/>
            <person name="Guerrero F.D."/>
            <person name="Moolhuijzen P."/>
            <person name="Goolsby J.A."/>
            <person name="Tidwell J."/>
            <person name="Bellgard S.E."/>
            <person name="Bellgard M.I."/>
        </authorList>
    </citation>
    <scope>NUCLEOTIDE SEQUENCE</scope>
    <source>
        <tissue evidence="1">Shoot tissue taken approximately 20 cm above the soil surface</tissue>
    </source>
</reference>
<sequence>MDCGIWPVILLKLKSNKVNPARLEKFTVARLSDILQFLNIRTFKDVKLLIKANEELPFTISPIRKLVNLVRLDNLAGIGP</sequence>
<organism evidence="1">
    <name type="scientific">Arundo donax</name>
    <name type="common">Giant reed</name>
    <name type="synonym">Donax arundinaceus</name>
    <dbReference type="NCBI Taxonomy" id="35708"/>
    <lineage>
        <taxon>Eukaryota</taxon>
        <taxon>Viridiplantae</taxon>
        <taxon>Streptophyta</taxon>
        <taxon>Embryophyta</taxon>
        <taxon>Tracheophyta</taxon>
        <taxon>Spermatophyta</taxon>
        <taxon>Magnoliopsida</taxon>
        <taxon>Liliopsida</taxon>
        <taxon>Poales</taxon>
        <taxon>Poaceae</taxon>
        <taxon>PACMAD clade</taxon>
        <taxon>Arundinoideae</taxon>
        <taxon>Arundineae</taxon>
        <taxon>Arundo</taxon>
    </lineage>
</organism>
<reference evidence="1" key="1">
    <citation type="submission" date="2014-09" db="EMBL/GenBank/DDBJ databases">
        <authorList>
            <person name="Magalhaes I.L.F."/>
            <person name="Oliveira U."/>
            <person name="Santos F.R."/>
            <person name="Vidigal T.H.D.A."/>
            <person name="Brescovit A.D."/>
            <person name="Santos A.J."/>
        </authorList>
    </citation>
    <scope>NUCLEOTIDE SEQUENCE</scope>
    <source>
        <tissue evidence="1">Shoot tissue taken approximately 20 cm above the soil surface</tissue>
    </source>
</reference>
<name>A0A0A8Y668_ARUDO</name>
<proteinExistence type="predicted"/>
<dbReference type="AlphaFoldDB" id="A0A0A8Y668"/>
<protein>
    <submittedName>
        <fullName evidence="1">Uncharacterized protein</fullName>
    </submittedName>
</protein>
<accession>A0A0A8Y668</accession>
<evidence type="ECO:0000313" key="1">
    <source>
        <dbReference type="EMBL" id="JAD19522.1"/>
    </source>
</evidence>
<dbReference type="EMBL" id="GBRH01278373">
    <property type="protein sequence ID" value="JAD19522.1"/>
    <property type="molecule type" value="Transcribed_RNA"/>
</dbReference>